<organism evidence="1 2">
    <name type="scientific">Racocetra persica</name>
    <dbReference type="NCBI Taxonomy" id="160502"/>
    <lineage>
        <taxon>Eukaryota</taxon>
        <taxon>Fungi</taxon>
        <taxon>Fungi incertae sedis</taxon>
        <taxon>Mucoromycota</taxon>
        <taxon>Glomeromycotina</taxon>
        <taxon>Glomeromycetes</taxon>
        <taxon>Diversisporales</taxon>
        <taxon>Gigasporaceae</taxon>
        <taxon>Racocetra</taxon>
    </lineage>
</organism>
<keyword evidence="2" id="KW-1185">Reference proteome</keyword>
<accession>A0ACA9S7N4</accession>
<name>A0ACA9S7N4_9GLOM</name>
<evidence type="ECO:0000313" key="1">
    <source>
        <dbReference type="EMBL" id="CAG8828675.1"/>
    </source>
</evidence>
<protein>
    <submittedName>
        <fullName evidence="1">32233_t:CDS:1</fullName>
    </submittedName>
</protein>
<evidence type="ECO:0000313" key="2">
    <source>
        <dbReference type="Proteomes" id="UP000789920"/>
    </source>
</evidence>
<dbReference type="Proteomes" id="UP000789920">
    <property type="component" value="Unassembled WGS sequence"/>
</dbReference>
<gene>
    <name evidence="1" type="ORF">RPERSI_LOCUS27299</name>
</gene>
<reference evidence="1" key="1">
    <citation type="submission" date="2021-06" db="EMBL/GenBank/DDBJ databases">
        <authorList>
            <person name="Kallberg Y."/>
            <person name="Tangrot J."/>
            <person name="Rosling A."/>
        </authorList>
    </citation>
    <scope>NUCLEOTIDE SEQUENCE</scope>
    <source>
        <strain evidence="1">MA461A</strain>
    </source>
</reference>
<comment type="caution">
    <text evidence="1">The sequence shown here is derived from an EMBL/GenBank/DDBJ whole genome shotgun (WGS) entry which is preliminary data.</text>
</comment>
<feature type="non-terminal residue" evidence="1">
    <location>
        <position position="1"/>
    </location>
</feature>
<dbReference type="EMBL" id="CAJVQC010095883">
    <property type="protein sequence ID" value="CAG8828675.1"/>
    <property type="molecule type" value="Genomic_DNA"/>
</dbReference>
<sequence>DGRFLFIRLVHDLDIWYSGLYPTCCKGPSDTYSKTTIEIVFLDIP</sequence>
<proteinExistence type="predicted"/>